<organism evidence="2 3">
    <name type="scientific">Streptomyces buecherae</name>
    <dbReference type="NCBI Taxonomy" id="2763006"/>
    <lineage>
        <taxon>Bacteria</taxon>
        <taxon>Bacillati</taxon>
        <taxon>Actinomycetota</taxon>
        <taxon>Actinomycetes</taxon>
        <taxon>Kitasatosporales</taxon>
        <taxon>Streptomycetaceae</taxon>
        <taxon>Streptomyces</taxon>
    </lineage>
</organism>
<feature type="region of interest" description="Disordered" evidence="1">
    <location>
        <begin position="1"/>
        <end position="71"/>
    </location>
</feature>
<sequence>MRKSERTESAAQEVAHAVEDAETDVTDERNARRDSTAGDTLTPSPHAQRQASDPAGPEHHSEDGDASNSAD</sequence>
<proteinExistence type="predicted"/>
<protein>
    <submittedName>
        <fullName evidence="2">Uncharacterized protein</fullName>
    </submittedName>
</protein>
<dbReference type="EMBL" id="CP054929">
    <property type="protein sequence ID" value="QKW48335.1"/>
    <property type="molecule type" value="Genomic_DNA"/>
</dbReference>
<dbReference type="Proteomes" id="UP000509303">
    <property type="component" value="Chromosome"/>
</dbReference>
<gene>
    <name evidence="2" type="ORF">HUT08_00890</name>
</gene>
<dbReference type="RefSeq" id="WP_176160032.1">
    <property type="nucleotide sequence ID" value="NZ_CP054929.1"/>
</dbReference>
<dbReference type="AlphaFoldDB" id="A0A7H8N1N8"/>
<accession>A0A7H8N1N8</accession>
<evidence type="ECO:0000313" key="2">
    <source>
        <dbReference type="EMBL" id="QKW48335.1"/>
    </source>
</evidence>
<evidence type="ECO:0000256" key="1">
    <source>
        <dbReference type="SAM" id="MobiDB-lite"/>
    </source>
</evidence>
<reference evidence="2 3" key="1">
    <citation type="submission" date="2020-06" db="EMBL/GenBank/DDBJ databases">
        <title>Genome mining for natural products.</title>
        <authorList>
            <person name="Zhang B."/>
            <person name="Shi J."/>
            <person name="Ge H."/>
        </authorList>
    </citation>
    <scope>NUCLEOTIDE SEQUENCE [LARGE SCALE GENOMIC DNA]</scope>
    <source>
        <strain evidence="2 3">NA00687</strain>
    </source>
</reference>
<keyword evidence="3" id="KW-1185">Reference proteome</keyword>
<evidence type="ECO:0000313" key="3">
    <source>
        <dbReference type="Proteomes" id="UP000509303"/>
    </source>
</evidence>
<feature type="compositionally biased region" description="Polar residues" evidence="1">
    <location>
        <begin position="37"/>
        <end position="51"/>
    </location>
</feature>
<feature type="compositionally biased region" description="Basic and acidic residues" evidence="1">
    <location>
        <begin position="26"/>
        <end position="36"/>
    </location>
</feature>
<name>A0A7H8N1N8_9ACTN</name>